<accession>B0MBV8</accession>
<sequence length="276" mass="28592">MLKKGCIIKRKIRQTAVQGGSSMGRLEGKVAIITGGNSGVGEQTAKRFAKEGAKVVITARRKEKLESVAADIEADGGTVLALQGDISVPGDGKRIVEAAAEHFGTLDILVNNAGVLDEGLLPIDKVADSEIDRIIDINTKGTMYFIRAALEIMLKNKSGSIVNVDSIAGVNGGGGAAYVASKAAGLGITKHTAMRCAKDGVRCNAICPGMIKTPMTAGQTMDSMDPDMMGAMAVHSDLRLPACSAEDVANSILFLASDESAPVTGQCIVLDYGANL</sequence>
<dbReference type="PRINTS" id="PR00081">
    <property type="entry name" value="GDHRDH"/>
</dbReference>
<dbReference type="GO" id="GO:0016616">
    <property type="term" value="F:oxidoreductase activity, acting on the CH-OH group of donors, NAD or NADP as acceptor"/>
    <property type="evidence" value="ECO:0007669"/>
    <property type="project" value="TreeGrafter"/>
</dbReference>
<dbReference type="Gene3D" id="3.40.50.720">
    <property type="entry name" value="NAD(P)-binding Rossmann-like Domain"/>
    <property type="match status" value="1"/>
</dbReference>
<evidence type="ECO:0000256" key="1">
    <source>
        <dbReference type="ARBA" id="ARBA00006484"/>
    </source>
</evidence>
<dbReference type="FunFam" id="3.40.50.720:FF:000084">
    <property type="entry name" value="Short-chain dehydrogenase reductase"/>
    <property type="match status" value="1"/>
</dbReference>
<dbReference type="SUPFAM" id="SSF51735">
    <property type="entry name" value="NAD(P)-binding Rossmann-fold domains"/>
    <property type="match status" value="1"/>
</dbReference>
<dbReference type="EMBL" id="ABAX03000010">
    <property type="protein sequence ID" value="EDR98318.1"/>
    <property type="molecule type" value="Genomic_DNA"/>
</dbReference>
<dbReference type="PROSITE" id="PS00061">
    <property type="entry name" value="ADH_SHORT"/>
    <property type="match status" value="1"/>
</dbReference>
<reference evidence="4" key="2">
    <citation type="submission" date="2013-11" db="EMBL/GenBank/DDBJ databases">
        <title>Draft genome sequence of Anaerostipes caccae (DSM 14662).</title>
        <authorList>
            <person name="Sudarsanam P."/>
            <person name="Ley R."/>
            <person name="Guruge J."/>
            <person name="Turnbaugh P.J."/>
            <person name="Mahowald M."/>
            <person name="Liep D."/>
            <person name="Gordon J."/>
        </authorList>
    </citation>
    <scope>NUCLEOTIDE SEQUENCE</scope>
    <source>
        <strain evidence="4">DSM 14662</strain>
    </source>
</reference>
<reference evidence="4" key="1">
    <citation type="submission" date="2007-11" db="EMBL/GenBank/DDBJ databases">
        <authorList>
            <person name="Fulton L."/>
            <person name="Clifton S."/>
            <person name="Fulton B."/>
            <person name="Xu J."/>
            <person name="Minx P."/>
            <person name="Pepin K.H."/>
            <person name="Johnson M."/>
            <person name="Thiruvilangam P."/>
            <person name="Bhonagiri V."/>
            <person name="Nash W.E."/>
            <person name="Mardis E.R."/>
            <person name="Wilson R.K."/>
        </authorList>
    </citation>
    <scope>NUCLEOTIDE SEQUENCE [LARGE SCALE GENOMIC DNA]</scope>
    <source>
        <strain evidence="4">DSM 14662</strain>
    </source>
</reference>
<evidence type="ECO:0000256" key="3">
    <source>
        <dbReference type="RuleBase" id="RU000363"/>
    </source>
</evidence>
<gene>
    <name evidence="4" type="ORF">ANACAC_00898</name>
</gene>
<proteinExistence type="inferred from homology"/>
<dbReference type="InterPro" id="IPR036291">
    <property type="entry name" value="NAD(P)-bd_dom_sf"/>
</dbReference>
<dbReference type="InterPro" id="IPR020904">
    <property type="entry name" value="Sc_DH/Rdtase_CS"/>
</dbReference>
<dbReference type="CDD" id="cd05233">
    <property type="entry name" value="SDR_c"/>
    <property type="match status" value="1"/>
</dbReference>
<dbReference type="AlphaFoldDB" id="B0MBV8"/>
<dbReference type="GO" id="GO:0008206">
    <property type="term" value="P:bile acid metabolic process"/>
    <property type="evidence" value="ECO:0007669"/>
    <property type="project" value="UniProtKB-ARBA"/>
</dbReference>
<dbReference type="InterPro" id="IPR002347">
    <property type="entry name" value="SDR_fam"/>
</dbReference>
<dbReference type="PRINTS" id="PR00080">
    <property type="entry name" value="SDRFAMILY"/>
</dbReference>
<comment type="similarity">
    <text evidence="1 3">Belongs to the short-chain dehydrogenases/reductases (SDR) family.</text>
</comment>
<keyword evidence="5" id="KW-1185">Reference proteome</keyword>
<dbReference type="Proteomes" id="UP000004935">
    <property type="component" value="Unassembled WGS sequence"/>
</dbReference>
<dbReference type="HOGENOM" id="CLU_010194_1_0_9"/>
<evidence type="ECO:0000313" key="4">
    <source>
        <dbReference type="EMBL" id="EDR98318.1"/>
    </source>
</evidence>
<evidence type="ECO:0000313" key="5">
    <source>
        <dbReference type="Proteomes" id="UP000004935"/>
    </source>
</evidence>
<dbReference type="PANTHER" id="PTHR42760">
    <property type="entry name" value="SHORT-CHAIN DEHYDROGENASES/REDUCTASES FAMILY MEMBER"/>
    <property type="match status" value="1"/>
</dbReference>
<keyword evidence="2" id="KW-0560">Oxidoreductase</keyword>
<dbReference type="NCBIfam" id="NF005559">
    <property type="entry name" value="PRK07231.1"/>
    <property type="match status" value="1"/>
</dbReference>
<dbReference type="STRING" id="411490.ANACAC_00898"/>
<dbReference type="Pfam" id="PF00106">
    <property type="entry name" value="adh_short"/>
    <property type="match status" value="1"/>
</dbReference>
<evidence type="ECO:0000256" key="2">
    <source>
        <dbReference type="ARBA" id="ARBA00023002"/>
    </source>
</evidence>
<protein>
    <submittedName>
        <fullName evidence="4">Oxidoreductase, short chain dehydrogenase/reductase family protein</fullName>
    </submittedName>
</protein>
<name>B0MBV8_ANACD</name>
<comment type="caution">
    <text evidence="4">The sequence shown here is derived from an EMBL/GenBank/DDBJ whole genome shotgun (WGS) entry which is preliminary data.</text>
</comment>
<dbReference type="eggNOG" id="COG1028">
    <property type="taxonomic scope" value="Bacteria"/>
</dbReference>
<organism evidence="4 5">
    <name type="scientific">Anaerostipes caccae (strain DSM 14662 / CCUG 47493 / JCM 13470 / NCIMB 13811 / L1-92)</name>
    <dbReference type="NCBI Taxonomy" id="411490"/>
    <lineage>
        <taxon>Bacteria</taxon>
        <taxon>Bacillati</taxon>
        <taxon>Bacillota</taxon>
        <taxon>Clostridia</taxon>
        <taxon>Lachnospirales</taxon>
        <taxon>Lachnospiraceae</taxon>
        <taxon>Anaerostipes</taxon>
    </lineage>
</organism>